<dbReference type="SUPFAM" id="SSF51101">
    <property type="entry name" value="Mannose-binding lectins"/>
    <property type="match status" value="1"/>
</dbReference>
<dbReference type="AlphaFoldDB" id="A0A369J5P4"/>
<proteinExistence type="predicted"/>
<dbReference type="Pfam" id="PF01419">
    <property type="entry name" value="Jacalin"/>
    <property type="match status" value="1"/>
</dbReference>
<dbReference type="Proteomes" id="UP000076154">
    <property type="component" value="Unassembled WGS sequence"/>
</dbReference>
<dbReference type="EMBL" id="LUEZ02000140">
    <property type="protein sequence ID" value="RDB15735.1"/>
    <property type="molecule type" value="Genomic_DNA"/>
</dbReference>
<sequence length="278" mass="29311">MIATSDEGDCLTPRVSPSCASRSQTVSGLISITSTPTLDPSRRHHRRERPTSPKSPVTFRNGLQAWPVVVMGDTNSRYTIGAGDSESWHTILNMKWSQHAMGDERSRAVLRAASGAAALVLRLSFRSWNHTGADGGCEVVDKVLTRSSPAINLQKTTFTNENNAFVNSTGAPLSDHYPVSSVITWSLSSSIRLAEPVGGPHGSPFNDIPAVLSGNAVPQTTTITLRGGNRLDAISYAVKYPNGTTSTVTHGGTGGMPSTLTLNSGNASLKSKHAAASS</sequence>
<evidence type="ECO:0000313" key="3">
    <source>
        <dbReference type="EMBL" id="RDB15735.1"/>
    </source>
</evidence>
<dbReference type="Gene3D" id="3.60.10.10">
    <property type="entry name" value="Endonuclease/exonuclease/phosphatase"/>
    <property type="match status" value="1"/>
</dbReference>
<dbReference type="Gene3D" id="2.100.10.30">
    <property type="entry name" value="Jacalin-like lectin domain"/>
    <property type="match status" value="1"/>
</dbReference>
<evidence type="ECO:0000259" key="2">
    <source>
        <dbReference type="Pfam" id="PF01419"/>
    </source>
</evidence>
<evidence type="ECO:0000313" key="4">
    <source>
        <dbReference type="Proteomes" id="UP000076154"/>
    </source>
</evidence>
<dbReference type="InParanoid" id="A0A369J5P4"/>
<feature type="compositionally biased region" description="Polar residues" evidence="1">
    <location>
        <begin position="18"/>
        <end position="38"/>
    </location>
</feature>
<comment type="caution">
    <text evidence="3">The sequence shown here is derived from an EMBL/GenBank/DDBJ whole genome shotgun (WGS) entry which is preliminary data.</text>
</comment>
<name>A0A369J5P4_HYPMA</name>
<reference evidence="3" key="1">
    <citation type="submission" date="2018-04" db="EMBL/GenBank/DDBJ databases">
        <title>Whole genome sequencing of Hypsizygus marmoreus.</title>
        <authorList>
            <person name="Choi I.-G."/>
            <person name="Min B."/>
            <person name="Kim J.-G."/>
            <person name="Kim S."/>
            <person name="Oh Y.-L."/>
            <person name="Kong W.-S."/>
            <person name="Park H."/>
            <person name="Jeong J."/>
            <person name="Song E.-S."/>
        </authorList>
    </citation>
    <scope>NUCLEOTIDE SEQUENCE [LARGE SCALE GENOMIC DNA]</scope>
    <source>
        <strain evidence="3">51987-8</strain>
    </source>
</reference>
<dbReference type="InterPro" id="IPR001229">
    <property type="entry name" value="Jacalin-like_lectin_dom"/>
</dbReference>
<keyword evidence="4" id="KW-1185">Reference proteome</keyword>
<dbReference type="InterPro" id="IPR036691">
    <property type="entry name" value="Endo/exonu/phosph_ase_sf"/>
</dbReference>
<organism evidence="3 4">
    <name type="scientific">Hypsizygus marmoreus</name>
    <name type="common">White beech mushroom</name>
    <name type="synonym">Agaricus marmoreus</name>
    <dbReference type="NCBI Taxonomy" id="39966"/>
    <lineage>
        <taxon>Eukaryota</taxon>
        <taxon>Fungi</taxon>
        <taxon>Dikarya</taxon>
        <taxon>Basidiomycota</taxon>
        <taxon>Agaricomycotina</taxon>
        <taxon>Agaricomycetes</taxon>
        <taxon>Agaricomycetidae</taxon>
        <taxon>Agaricales</taxon>
        <taxon>Tricholomatineae</taxon>
        <taxon>Lyophyllaceae</taxon>
        <taxon>Hypsizygus</taxon>
    </lineage>
</organism>
<feature type="region of interest" description="Disordered" evidence="1">
    <location>
        <begin position="1"/>
        <end position="59"/>
    </location>
</feature>
<dbReference type="SUPFAM" id="SSF56219">
    <property type="entry name" value="DNase I-like"/>
    <property type="match status" value="1"/>
</dbReference>
<accession>A0A369J5P4</accession>
<protein>
    <recommendedName>
        <fullName evidence="2">Jacalin-type lectin domain-containing protein</fullName>
    </recommendedName>
</protein>
<gene>
    <name evidence="3" type="ORF">Hypma_003765</name>
</gene>
<dbReference type="STRING" id="39966.A0A369J5P4"/>
<evidence type="ECO:0000256" key="1">
    <source>
        <dbReference type="SAM" id="MobiDB-lite"/>
    </source>
</evidence>
<dbReference type="OrthoDB" id="40902at2759"/>
<dbReference type="InterPro" id="IPR036404">
    <property type="entry name" value="Jacalin-like_lectin_dom_sf"/>
</dbReference>
<feature type="domain" description="Jacalin-type lectin" evidence="2">
    <location>
        <begin position="195"/>
        <end position="265"/>
    </location>
</feature>